<dbReference type="InterPro" id="IPR003395">
    <property type="entry name" value="RecF/RecN/SMC_N"/>
</dbReference>
<dbReference type="AlphaFoldDB" id="A0A7K4MWV3"/>
<feature type="domain" description="AAA+ ATPase" evidence="3">
    <location>
        <begin position="26"/>
        <end position="562"/>
    </location>
</feature>
<evidence type="ECO:0000313" key="5">
    <source>
        <dbReference type="Proteomes" id="UP000575480"/>
    </source>
</evidence>
<evidence type="ECO:0000256" key="1">
    <source>
        <dbReference type="ARBA" id="ARBA00023054"/>
    </source>
</evidence>
<dbReference type="SUPFAM" id="SSF52540">
    <property type="entry name" value="P-loop containing nucleoside triphosphate hydrolases"/>
    <property type="match status" value="1"/>
</dbReference>
<dbReference type="SMART" id="SM00382">
    <property type="entry name" value="AAA"/>
    <property type="match status" value="1"/>
</dbReference>
<evidence type="ECO:0000313" key="4">
    <source>
        <dbReference type="EMBL" id="NWJ57989.1"/>
    </source>
</evidence>
<evidence type="ECO:0000256" key="2">
    <source>
        <dbReference type="SAM" id="Coils"/>
    </source>
</evidence>
<dbReference type="InterPro" id="IPR003593">
    <property type="entry name" value="AAA+_ATPase"/>
</dbReference>
<dbReference type="SUPFAM" id="SSF75712">
    <property type="entry name" value="Rad50 coiled-coil Zn hook"/>
    <property type="match status" value="1"/>
</dbReference>
<comment type="caution">
    <text evidence="4">The sequence shown here is derived from an EMBL/GenBank/DDBJ whole genome shotgun (WGS) entry which is preliminary data.</text>
</comment>
<keyword evidence="1 2" id="KW-0175">Coiled coil</keyword>
<dbReference type="Pfam" id="PF02463">
    <property type="entry name" value="SMC_N"/>
    <property type="match status" value="1"/>
</dbReference>
<dbReference type="PANTHER" id="PTHR32114">
    <property type="entry name" value="ABC TRANSPORTER ABCH.3"/>
    <property type="match status" value="1"/>
</dbReference>
<protein>
    <submittedName>
        <fullName evidence="4">AAA family ATPase</fullName>
    </submittedName>
</protein>
<dbReference type="Gene3D" id="3.40.50.300">
    <property type="entry name" value="P-loop containing nucleotide triphosphate hydrolases"/>
    <property type="match status" value="2"/>
</dbReference>
<accession>A0A7K4MWV3</accession>
<dbReference type="PANTHER" id="PTHR32114:SF2">
    <property type="entry name" value="ABC TRANSPORTER ABCH.3"/>
    <property type="match status" value="1"/>
</dbReference>
<reference evidence="4 5" key="1">
    <citation type="journal article" date="2019" name="Environ. Microbiol.">
        <title>Genomics insights into ecotype formation of ammonia-oxidizing archaea in the deep ocean.</title>
        <authorList>
            <person name="Wang Y."/>
            <person name="Huang J.M."/>
            <person name="Cui G.J."/>
            <person name="Nunoura T."/>
            <person name="Takaki Y."/>
            <person name="Li W.L."/>
            <person name="Li J."/>
            <person name="Gao Z.M."/>
            <person name="Takai K."/>
            <person name="Zhang A.Q."/>
            <person name="Stepanauskas R."/>
        </authorList>
    </citation>
    <scope>NUCLEOTIDE SEQUENCE [LARGE SCALE GENOMIC DNA]</scope>
    <source>
        <strain evidence="4 5">L15a</strain>
    </source>
</reference>
<dbReference type="Proteomes" id="UP000575480">
    <property type="component" value="Unassembled WGS sequence"/>
</dbReference>
<gene>
    <name evidence="4" type="ORF">HX858_09640</name>
</gene>
<name>A0A7K4MWV3_9ARCH</name>
<dbReference type="EMBL" id="JACATH010000037">
    <property type="protein sequence ID" value="NWJ57989.1"/>
    <property type="molecule type" value="Genomic_DNA"/>
</dbReference>
<feature type="coiled-coil region" evidence="2">
    <location>
        <begin position="307"/>
        <end position="341"/>
    </location>
</feature>
<evidence type="ECO:0000259" key="3">
    <source>
        <dbReference type="SMART" id="SM00382"/>
    </source>
</evidence>
<sequence length="569" mass="66653">MINFKYVRWKNLLSTGNNFIEIQLDKNPTTLIVGENGSGKSTILDALCFGLFGKPFRHINKPLLVNSINNSNCVVEVEFEIGSKKIKVIRGIKPNIFEIYVNGKMYNQDANIRDYQRYLEQQILKLNYQSFTQVVILGASTFIPFMQLSARHRREVVEEILDIQIFSIMNILVRQKIKDTIASLRELDYDIDLTKEKVQLQEKYILEIKQNKDKLIEEKNILIGGNEEEIFRKKIDIIFYQKNNQELLLQIKDDKNVNIKYNKLKDIQSQLKEKHRAHNRLVDFFENNEDCPTCQQHIDEVFKFTMIDKKKKESDKVNSGIEELKEELLKVSQRQKEIMDISDKIRDYEVYIAKENSSLTQLEKFNATLQAEIVQLNIGEVHKSDHKKLKKLNKSLSVALEQKSKLKEDKIYSEAVRDMLMDSGIKTKIIKQYLPIMNKLINTYLTSMEFYVNFTLDENFNETIKSRYRDEFTYASFSEGEKMRIDLALLFTWRAVAKMKNSANTNLLILDEIFDSSLDATGTDEFQKILNTLGNENVFVISHKQDVLADKFRSTIRFNKERNFSHVVD</sequence>
<dbReference type="InterPro" id="IPR027417">
    <property type="entry name" value="P-loop_NTPase"/>
</dbReference>
<proteinExistence type="predicted"/>
<organism evidence="4 5">
    <name type="scientific">Marine Group I thaumarchaeote</name>
    <dbReference type="NCBI Taxonomy" id="2511932"/>
    <lineage>
        <taxon>Archaea</taxon>
        <taxon>Nitrososphaerota</taxon>
        <taxon>Marine Group I</taxon>
    </lineage>
</organism>